<dbReference type="Proteomes" id="UP001202479">
    <property type="component" value="Unassembled WGS sequence"/>
</dbReference>
<dbReference type="GeneID" id="73379679"/>
<organism evidence="1 2">
    <name type="scientific">Candida oxycetoniae</name>
    <dbReference type="NCBI Taxonomy" id="497107"/>
    <lineage>
        <taxon>Eukaryota</taxon>
        <taxon>Fungi</taxon>
        <taxon>Dikarya</taxon>
        <taxon>Ascomycota</taxon>
        <taxon>Saccharomycotina</taxon>
        <taxon>Pichiomycetes</taxon>
        <taxon>Debaryomycetaceae</taxon>
        <taxon>Candida/Lodderomyces clade</taxon>
        <taxon>Candida</taxon>
    </lineage>
</organism>
<proteinExistence type="predicted"/>
<dbReference type="Gene3D" id="3.40.50.720">
    <property type="entry name" value="NAD(P)-binding Rossmann-like Domain"/>
    <property type="match status" value="1"/>
</dbReference>
<protein>
    <recommendedName>
        <fullName evidence="3">NAD-dependent epimerase/dehydratase domain-containing protein</fullName>
    </recommendedName>
</protein>
<dbReference type="EMBL" id="JAHUZD010000067">
    <property type="protein sequence ID" value="KAI3405106.2"/>
    <property type="molecule type" value="Genomic_DNA"/>
</dbReference>
<dbReference type="PANTHER" id="PTHR12126:SF16">
    <property type="entry name" value="MIOREX COMPLEX COMPONENT 2"/>
    <property type="match status" value="1"/>
</dbReference>
<evidence type="ECO:0008006" key="3">
    <source>
        <dbReference type="Google" id="ProtNLM"/>
    </source>
</evidence>
<sequence>MSKSIAVFGGNGFLGRKICEIGVSKGYKVTSFSRIGKPPASVKAQPWVSQVSWNKVDIFHQLDSIQSQLAEFDTVVHSIGILFEDQSYKQTMNSKLPGGMSSVFNDLKKLSNNLMGSNPMQRDKQWMTYEAIQRDSAVGLADAYVKARQARQARQSGVDGSSIVGNYVYISADQNPPMVPKRYITTKREAEAAISRNPYLRSILMRPSVMYDNSQDLETTKRDVLIKGLKLGVDLKRKIVGDAILGDFVRPVVSTTQVSEAIYNKLEDPQFHGIVPVELIEKEPNW</sequence>
<gene>
    <name evidence="1" type="ORF">KGF56_002062</name>
</gene>
<dbReference type="AlphaFoldDB" id="A0AAI9WYR0"/>
<accession>A0AAI9WYR0</accession>
<evidence type="ECO:0000313" key="2">
    <source>
        <dbReference type="Proteomes" id="UP001202479"/>
    </source>
</evidence>
<dbReference type="InterPro" id="IPR051207">
    <property type="entry name" value="ComplexI_NDUFA9_subunit"/>
</dbReference>
<dbReference type="RefSeq" id="XP_049180851.1">
    <property type="nucleotide sequence ID" value="XM_049323250.1"/>
</dbReference>
<keyword evidence="2" id="KW-1185">Reference proteome</keyword>
<evidence type="ECO:0000313" key="1">
    <source>
        <dbReference type="EMBL" id="KAI3405106.2"/>
    </source>
</evidence>
<reference evidence="1" key="1">
    <citation type="journal article" date="2022" name="DNA Res.">
        <title>Genome analysis of five recently described species of the CUG-Ser clade uncovers Candida theae as a new hybrid lineage with pathogenic potential in the Candida parapsilosis species complex.</title>
        <authorList>
            <person name="Mixao V."/>
            <person name="Del Olmo V."/>
            <person name="Hegedusova E."/>
            <person name="Saus E."/>
            <person name="Pryszcz L."/>
            <person name="Cillingova A."/>
            <person name="Nosek J."/>
            <person name="Gabaldon T."/>
        </authorList>
    </citation>
    <scope>NUCLEOTIDE SEQUENCE</scope>
    <source>
        <strain evidence="1">CBS 10844</strain>
    </source>
</reference>
<dbReference type="SUPFAM" id="SSF51735">
    <property type="entry name" value="NAD(P)-binding Rossmann-fold domains"/>
    <property type="match status" value="1"/>
</dbReference>
<dbReference type="PANTHER" id="PTHR12126">
    <property type="entry name" value="NADH-UBIQUINONE OXIDOREDUCTASE 39 KDA SUBUNIT-RELATED"/>
    <property type="match status" value="1"/>
</dbReference>
<comment type="caution">
    <text evidence="1">The sequence shown here is derived from an EMBL/GenBank/DDBJ whole genome shotgun (WGS) entry which is preliminary data.</text>
</comment>
<dbReference type="InterPro" id="IPR036291">
    <property type="entry name" value="NAD(P)-bd_dom_sf"/>
</dbReference>
<dbReference type="GO" id="GO:0005739">
    <property type="term" value="C:mitochondrion"/>
    <property type="evidence" value="ECO:0007669"/>
    <property type="project" value="TreeGrafter"/>
</dbReference>
<dbReference type="GO" id="GO:0044877">
    <property type="term" value="F:protein-containing complex binding"/>
    <property type="evidence" value="ECO:0007669"/>
    <property type="project" value="TreeGrafter"/>
</dbReference>
<name>A0AAI9WYR0_9ASCO</name>